<protein>
    <submittedName>
        <fullName evidence="5">BZIP domain-containing protein</fullName>
    </submittedName>
</protein>
<feature type="coiled-coil region" evidence="1">
    <location>
        <begin position="81"/>
        <end position="129"/>
    </location>
</feature>
<evidence type="ECO:0000313" key="4">
    <source>
        <dbReference type="Proteomes" id="UP000267027"/>
    </source>
</evidence>
<dbReference type="OrthoDB" id="5877701at2759"/>
<feature type="region of interest" description="Disordered" evidence="2">
    <location>
        <begin position="13"/>
        <end position="75"/>
    </location>
</feature>
<dbReference type="WBParaSite" id="ACOC_0000075501-mRNA-1">
    <property type="protein sequence ID" value="ACOC_0000075501-mRNA-1"/>
    <property type="gene ID" value="ACOC_0000075501"/>
</dbReference>
<evidence type="ECO:0000256" key="1">
    <source>
        <dbReference type="SAM" id="Coils"/>
    </source>
</evidence>
<evidence type="ECO:0000313" key="5">
    <source>
        <dbReference type="WBParaSite" id="ACOC_0000075501-mRNA-1"/>
    </source>
</evidence>
<keyword evidence="1" id="KW-0175">Coiled coil</keyword>
<feature type="compositionally biased region" description="Polar residues" evidence="2">
    <location>
        <begin position="24"/>
        <end position="42"/>
    </location>
</feature>
<accession>A0A0R3PAW3</accession>
<evidence type="ECO:0000313" key="3">
    <source>
        <dbReference type="EMBL" id="VDM52341.1"/>
    </source>
</evidence>
<organism evidence="5">
    <name type="scientific">Angiostrongylus costaricensis</name>
    <name type="common">Nematode worm</name>
    <dbReference type="NCBI Taxonomy" id="334426"/>
    <lineage>
        <taxon>Eukaryota</taxon>
        <taxon>Metazoa</taxon>
        <taxon>Ecdysozoa</taxon>
        <taxon>Nematoda</taxon>
        <taxon>Chromadorea</taxon>
        <taxon>Rhabditida</taxon>
        <taxon>Rhabditina</taxon>
        <taxon>Rhabditomorpha</taxon>
        <taxon>Strongyloidea</taxon>
        <taxon>Metastrongylidae</taxon>
        <taxon>Angiostrongylus</taxon>
    </lineage>
</organism>
<dbReference type="AlphaFoldDB" id="A0A0R3PAW3"/>
<gene>
    <name evidence="3" type="ORF">ACOC_LOCUS756</name>
</gene>
<dbReference type="EMBL" id="UYYA01000088">
    <property type="protein sequence ID" value="VDM52341.1"/>
    <property type="molecule type" value="Genomic_DNA"/>
</dbReference>
<name>A0A0R3PAW3_ANGCS</name>
<reference evidence="3 4" key="2">
    <citation type="submission" date="2018-11" db="EMBL/GenBank/DDBJ databases">
        <authorList>
            <consortium name="Pathogen Informatics"/>
        </authorList>
    </citation>
    <scope>NUCLEOTIDE SEQUENCE [LARGE SCALE GENOMIC DNA]</scope>
    <source>
        <strain evidence="3 4">Costa Rica</strain>
    </source>
</reference>
<dbReference type="CDD" id="cd14686">
    <property type="entry name" value="bZIP"/>
    <property type="match status" value="1"/>
</dbReference>
<reference evidence="5" key="1">
    <citation type="submission" date="2017-02" db="UniProtKB">
        <authorList>
            <consortium name="WormBaseParasite"/>
        </authorList>
    </citation>
    <scope>IDENTIFICATION</scope>
</reference>
<keyword evidence="4" id="KW-1185">Reference proteome</keyword>
<feature type="compositionally biased region" description="Low complexity" evidence="2">
    <location>
        <begin position="43"/>
        <end position="57"/>
    </location>
</feature>
<sequence length="220" mass="25362">MYSGGFVAPAGSPKLRRSLAFPSGSLTKSKPIPGSTTGNNHRPVSYQQQPYVSSVQKPSRRGRPMKVTSTSKMAKYARSYREQKKNQLLAYEARIKDLTEENEFLRSEHKRLSERFARLTEQVNRLRKTIDRNSYTYRDPLQTPHFTTTYRMANVASFKIKICKECCFVLYANDVFASDVYIFFGNFRFSLFVYKLGTRTLLPLCYCSAHVNGKFVRKSV</sequence>
<evidence type="ECO:0000256" key="2">
    <source>
        <dbReference type="SAM" id="MobiDB-lite"/>
    </source>
</evidence>
<proteinExistence type="predicted"/>
<dbReference type="Proteomes" id="UP000267027">
    <property type="component" value="Unassembled WGS sequence"/>
</dbReference>